<evidence type="ECO:0000256" key="9">
    <source>
        <dbReference type="ARBA" id="ARBA00023125"/>
    </source>
</evidence>
<comment type="function">
    <text evidence="12">Initiates the restart of stalled replication forks, which reloads the replicative helicase on sites other than the origin of replication. Recognizes and binds to abandoned replication forks and remodels them to uncover a helicase loading site. Promotes assembly of the primosome at these replication forks.</text>
</comment>
<feature type="binding site" evidence="12">
    <location>
        <position position="447"/>
    </location>
    <ligand>
        <name>Zn(2+)</name>
        <dbReference type="ChEBI" id="CHEBI:29105"/>
        <label>1</label>
    </ligand>
</feature>
<dbReference type="FunFam" id="3.40.50.300:FF:000489">
    <property type="entry name" value="Primosome assembly protein PriA"/>
    <property type="match status" value="1"/>
</dbReference>
<dbReference type="EMBL" id="JAPZED010000020">
    <property type="protein sequence ID" value="MCZ7695071.1"/>
    <property type="molecule type" value="Genomic_DNA"/>
</dbReference>
<organism evidence="16 20">
    <name type="scientific">Mediterraneibacter gnavus</name>
    <name type="common">Ruminococcus gnavus</name>
    <dbReference type="NCBI Taxonomy" id="33038"/>
    <lineage>
        <taxon>Bacteria</taxon>
        <taxon>Bacillati</taxon>
        <taxon>Bacillota</taxon>
        <taxon>Clostridia</taxon>
        <taxon>Lachnospirales</taxon>
        <taxon>Lachnospiraceae</taxon>
        <taxon>Mediterraneibacter</taxon>
    </lineage>
</organism>
<dbReference type="InterPro" id="IPR005259">
    <property type="entry name" value="PriA"/>
</dbReference>
<dbReference type="InterPro" id="IPR041236">
    <property type="entry name" value="PriA_C"/>
</dbReference>
<dbReference type="GO" id="GO:1990077">
    <property type="term" value="C:primosome complex"/>
    <property type="evidence" value="ECO:0007669"/>
    <property type="project" value="UniProtKB-UniRule"/>
</dbReference>
<dbReference type="PROSITE" id="PS51192">
    <property type="entry name" value="HELICASE_ATP_BIND_1"/>
    <property type="match status" value="1"/>
</dbReference>
<dbReference type="Proteomes" id="UP000234840">
    <property type="component" value="Unassembled WGS sequence"/>
</dbReference>
<evidence type="ECO:0000256" key="3">
    <source>
        <dbReference type="ARBA" id="ARBA00022723"/>
    </source>
</evidence>
<evidence type="ECO:0000256" key="5">
    <source>
        <dbReference type="ARBA" id="ARBA00022801"/>
    </source>
</evidence>
<dbReference type="InterPro" id="IPR041222">
    <property type="entry name" value="PriA_3primeBD"/>
</dbReference>
<feature type="binding site" evidence="12">
    <location>
        <position position="476"/>
    </location>
    <ligand>
        <name>Zn(2+)</name>
        <dbReference type="ChEBI" id="CHEBI:29105"/>
        <label>2</label>
    </ligand>
</feature>
<dbReference type="GO" id="GO:0006310">
    <property type="term" value="P:DNA recombination"/>
    <property type="evidence" value="ECO:0007669"/>
    <property type="project" value="InterPro"/>
</dbReference>
<keyword evidence="4 12" id="KW-0547">Nucleotide-binding</keyword>
<comment type="catalytic activity">
    <reaction evidence="12">
        <text>Couples ATP hydrolysis with the unwinding of duplex DNA by translocating in the 3'-5' direction.</text>
        <dbReference type="EC" id="5.6.2.4"/>
    </reaction>
</comment>
<dbReference type="Pfam" id="PF00271">
    <property type="entry name" value="Helicase_C"/>
    <property type="match status" value="1"/>
</dbReference>
<evidence type="ECO:0000313" key="16">
    <source>
        <dbReference type="EMBL" id="PLT52743.1"/>
    </source>
</evidence>
<keyword evidence="8 12" id="KW-0067">ATP-binding</keyword>
<dbReference type="Gene3D" id="3.40.50.300">
    <property type="entry name" value="P-loop containing nucleotide triphosphate hydrolases"/>
    <property type="match status" value="2"/>
</dbReference>
<dbReference type="GO" id="GO:0006270">
    <property type="term" value="P:DNA replication initiation"/>
    <property type="evidence" value="ECO:0007669"/>
    <property type="project" value="TreeGrafter"/>
</dbReference>
<dbReference type="EMBL" id="NIHS01000009">
    <property type="protein sequence ID" value="PLT73061.1"/>
    <property type="molecule type" value="Genomic_DNA"/>
</dbReference>
<dbReference type="GO" id="GO:0006269">
    <property type="term" value="P:DNA replication, synthesis of primer"/>
    <property type="evidence" value="ECO:0007669"/>
    <property type="project" value="UniProtKB-KW"/>
</dbReference>
<feature type="binding site" evidence="12">
    <location>
        <position position="450"/>
    </location>
    <ligand>
        <name>Zn(2+)</name>
        <dbReference type="ChEBI" id="CHEBI:29105"/>
        <label>1</label>
    </ligand>
</feature>
<comment type="similarity">
    <text evidence="12">Belongs to the helicase family. PriA subfamily.</text>
</comment>
<dbReference type="InterPro" id="IPR042115">
    <property type="entry name" value="PriA_3primeBD_sf"/>
</dbReference>
<reference evidence="15" key="2">
    <citation type="submission" date="2022-12" db="EMBL/GenBank/DDBJ databases">
        <title>Genome of R. gnavus strain RSHDN_123.</title>
        <authorList>
            <person name="Abdugheni R."/>
        </authorList>
    </citation>
    <scope>NUCLEOTIDE SEQUENCE</scope>
    <source>
        <strain evidence="15">RSHDN_123</strain>
    </source>
</reference>
<dbReference type="EMBL" id="NIHW01000002">
    <property type="protein sequence ID" value="PLT89077.1"/>
    <property type="molecule type" value="Genomic_DNA"/>
</dbReference>
<evidence type="ECO:0000313" key="21">
    <source>
        <dbReference type="Proteomes" id="UP000234891"/>
    </source>
</evidence>
<dbReference type="InterPro" id="IPR011545">
    <property type="entry name" value="DEAD/DEAH_box_helicase_dom"/>
</dbReference>
<evidence type="ECO:0000256" key="12">
    <source>
        <dbReference type="HAMAP-Rule" id="MF_00983"/>
    </source>
</evidence>
<dbReference type="InterPro" id="IPR014001">
    <property type="entry name" value="Helicase_ATP-bd"/>
</dbReference>
<evidence type="ECO:0000259" key="14">
    <source>
        <dbReference type="PROSITE" id="PS51194"/>
    </source>
</evidence>
<evidence type="ECO:0000313" key="15">
    <source>
        <dbReference type="EMBL" id="MCZ7695071.1"/>
    </source>
</evidence>
<evidence type="ECO:0000256" key="6">
    <source>
        <dbReference type="ARBA" id="ARBA00022806"/>
    </source>
</evidence>
<dbReference type="PROSITE" id="PS51194">
    <property type="entry name" value="HELICASE_CTER"/>
    <property type="match status" value="1"/>
</dbReference>
<dbReference type="Pfam" id="PF18074">
    <property type="entry name" value="PriA_C"/>
    <property type="match status" value="1"/>
</dbReference>
<dbReference type="CDD" id="cd17929">
    <property type="entry name" value="DEXHc_priA"/>
    <property type="match status" value="1"/>
</dbReference>
<evidence type="ECO:0000256" key="1">
    <source>
        <dbReference type="ARBA" id="ARBA00022515"/>
    </source>
</evidence>
<feature type="domain" description="Helicase ATP-binding" evidence="13">
    <location>
        <begin position="219"/>
        <end position="385"/>
    </location>
</feature>
<dbReference type="InterPro" id="IPR027417">
    <property type="entry name" value="P-loop_NTPase"/>
</dbReference>
<keyword evidence="2 12" id="KW-0235">DNA replication</keyword>
<dbReference type="Pfam" id="PF17764">
    <property type="entry name" value="PriA_3primeBD"/>
    <property type="match status" value="1"/>
</dbReference>
<comment type="catalytic activity">
    <reaction evidence="11 12">
        <text>ATP + H2O = ADP + phosphate + H(+)</text>
        <dbReference type="Rhea" id="RHEA:13065"/>
        <dbReference type="ChEBI" id="CHEBI:15377"/>
        <dbReference type="ChEBI" id="CHEBI:15378"/>
        <dbReference type="ChEBI" id="CHEBI:30616"/>
        <dbReference type="ChEBI" id="CHEBI:43474"/>
        <dbReference type="ChEBI" id="CHEBI:456216"/>
        <dbReference type="EC" id="5.6.2.4"/>
    </reaction>
</comment>
<dbReference type="SMART" id="SM00487">
    <property type="entry name" value="DEXDc"/>
    <property type="match status" value="1"/>
</dbReference>
<evidence type="ECO:0000259" key="13">
    <source>
        <dbReference type="PROSITE" id="PS51192"/>
    </source>
</evidence>
<dbReference type="GO" id="GO:0016787">
    <property type="term" value="F:hydrolase activity"/>
    <property type="evidence" value="ECO:0007669"/>
    <property type="project" value="UniProtKB-KW"/>
</dbReference>
<dbReference type="InterPro" id="IPR001650">
    <property type="entry name" value="Helicase_C-like"/>
</dbReference>
<keyword evidence="1 12" id="KW-0639">Primosome</keyword>
<feature type="domain" description="Helicase C-terminal" evidence="14">
    <location>
        <begin position="481"/>
        <end position="635"/>
    </location>
</feature>
<feature type="binding site" evidence="12">
    <location>
        <position position="486"/>
    </location>
    <ligand>
        <name>Zn(2+)</name>
        <dbReference type="ChEBI" id="CHEBI:29105"/>
        <label>1</label>
    </ligand>
</feature>
<dbReference type="GO" id="GO:0008270">
    <property type="term" value="F:zinc ion binding"/>
    <property type="evidence" value="ECO:0007669"/>
    <property type="project" value="UniProtKB-UniRule"/>
</dbReference>
<reference evidence="19 20" key="1">
    <citation type="journal article" date="2017" name="Genome Med.">
        <title>A novel Ruminococcus gnavus clade enriched in inflammatory bowel disease patients.</title>
        <authorList>
            <person name="Hall A.B."/>
            <person name="Yassour M."/>
            <person name="Sauk J."/>
            <person name="Garner A."/>
            <person name="Jiang X."/>
            <person name="Arthur T."/>
            <person name="Lagoudas G.K."/>
            <person name="Vatanen T."/>
            <person name="Fornelos N."/>
            <person name="Wilson R."/>
            <person name="Bertha M."/>
            <person name="Cohen M."/>
            <person name="Garber J."/>
            <person name="Khalili H."/>
            <person name="Gevers D."/>
            <person name="Ananthakrishnan A.N."/>
            <person name="Kugathasan S."/>
            <person name="Lander E.S."/>
            <person name="Blainey P."/>
            <person name="Vlamakis H."/>
            <person name="Xavier R.J."/>
            <person name="Huttenhower C."/>
        </authorList>
    </citation>
    <scope>NUCLEOTIDE SEQUENCE [LARGE SCALE GENOMIC DNA]</scope>
    <source>
        <strain evidence="16 20">RJX1118</strain>
        <strain evidence="17 21">RJX1124</strain>
        <strain evidence="18 19">RJX1128</strain>
    </source>
</reference>
<dbReference type="SUPFAM" id="SSF52540">
    <property type="entry name" value="P-loop containing nucleoside triphosphate hydrolases"/>
    <property type="match status" value="2"/>
</dbReference>
<dbReference type="GO" id="GO:0003677">
    <property type="term" value="F:DNA binding"/>
    <property type="evidence" value="ECO:0007669"/>
    <property type="project" value="UniProtKB-UniRule"/>
</dbReference>
<dbReference type="CDD" id="cd18804">
    <property type="entry name" value="SF2_C_priA"/>
    <property type="match status" value="1"/>
</dbReference>
<dbReference type="InterPro" id="IPR040498">
    <property type="entry name" value="PriA_CRR"/>
</dbReference>
<feature type="binding site" evidence="12">
    <location>
        <position position="489"/>
    </location>
    <ligand>
        <name>Zn(2+)</name>
        <dbReference type="ChEBI" id="CHEBI:29105"/>
        <label>1</label>
    </ligand>
</feature>
<evidence type="ECO:0000313" key="17">
    <source>
        <dbReference type="EMBL" id="PLT73061.1"/>
    </source>
</evidence>
<evidence type="ECO:0000313" key="19">
    <source>
        <dbReference type="Proteomes" id="UP000234840"/>
    </source>
</evidence>
<evidence type="ECO:0000313" key="18">
    <source>
        <dbReference type="EMBL" id="PLT89077.1"/>
    </source>
</evidence>
<comment type="subunit">
    <text evidence="12">Component of the replication restart primosome.</text>
</comment>
<dbReference type="HAMAP" id="MF_00983">
    <property type="entry name" value="PriA"/>
    <property type="match status" value="1"/>
</dbReference>
<dbReference type="Pfam" id="PF00270">
    <property type="entry name" value="DEAD"/>
    <property type="match status" value="1"/>
</dbReference>
<proteinExistence type="inferred from homology"/>
<name>A0A2N5NET8_MEDGN</name>
<evidence type="ECO:0000256" key="8">
    <source>
        <dbReference type="ARBA" id="ARBA00022840"/>
    </source>
</evidence>
<accession>A0A2N5NET8</accession>
<dbReference type="GO" id="GO:0043138">
    <property type="term" value="F:3'-5' DNA helicase activity"/>
    <property type="evidence" value="ECO:0007669"/>
    <property type="project" value="UniProtKB-EC"/>
</dbReference>
<dbReference type="RefSeq" id="WP_101870523.1">
    <property type="nucleotide sequence ID" value="NZ_BAABSA010000005.1"/>
</dbReference>
<sequence>MFADIIVDIKHEKLDRIFQYRIPEWLKEELNVGMEVVIPFGKGNRQTKGYVVGISETCDYDLSKVKEIEDISRNSVEIEAKLIALAAWMKEHYGGTMIQALKTVLPIKQKENAKIKKYVRLLLGKERAEAQLHYYQQKNQKARARLLEALLEDPVIEYELITKKLNITRSVVNALEEQQVAVLESEQVFRNPVKEKEQRARALVFTAEQEHAIECFWQEYSRDVRAAYLLYGVTGSGKTEVYIEMIRRVVCEGKQAIVLIPEIALTYQTVMRFYRCFGNRVSILNSRMSAGERYDQLMRAKAGEIDVMIGPRSALFTPFPELGLIVIDEEHETTYKSEQIPRYHARETAIERANLEHASVVLGSATPSLEAMYRAKNGEYRLLELKNRSGMQKMASVYVADLRQELKEGNRSILSRHLQELMEDRLEKQEQIMLFLNRRGYAGFLSCRECGHVVKCPHCDVSLSYHRNGKMVCHYCGYEEPRTPVCPECGSRHIGEFRAGTQQIEDIVKAQFPQARVLRMDMDTTRQKDGHEKILSAFANGEADVLVGTQMIVKGHDFPNVTLVGVLAADMSLYSDDYRSGERTFQLLTQAAGRAGRGQKEGEAVIQTYTPTHYSIVTAAAQDYEAFYEEEIRYRQIMGYPPVENLLAVLVSCEDEVLLETGCKYLKEFSIRIAPKETAKIIGPASPGIGKINDVYRKVIYIKDENYDTLVRIKNGLEQYIEVNPGYRKMRIQFDFNPMHVF</sequence>
<keyword evidence="5 12" id="KW-0378">Hydrolase</keyword>
<evidence type="ECO:0000256" key="10">
    <source>
        <dbReference type="ARBA" id="ARBA00023235"/>
    </source>
</evidence>
<evidence type="ECO:0000256" key="7">
    <source>
        <dbReference type="ARBA" id="ARBA00022833"/>
    </source>
</evidence>
<evidence type="ECO:0000256" key="4">
    <source>
        <dbReference type="ARBA" id="ARBA00022741"/>
    </source>
</evidence>
<dbReference type="Gene3D" id="3.40.1440.60">
    <property type="entry name" value="PriA, 3(prime) DNA-binding domain"/>
    <property type="match status" value="1"/>
</dbReference>
<keyword evidence="7 12" id="KW-0862">Zinc</keyword>
<dbReference type="NCBIfam" id="TIGR00595">
    <property type="entry name" value="priA"/>
    <property type="match status" value="1"/>
</dbReference>
<dbReference type="PANTHER" id="PTHR30580:SF0">
    <property type="entry name" value="PRIMOSOMAL PROTEIN N"/>
    <property type="match status" value="1"/>
</dbReference>
<dbReference type="GO" id="GO:0006302">
    <property type="term" value="P:double-strand break repair"/>
    <property type="evidence" value="ECO:0007669"/>
    <property type="project" value="InterPro"/>
</dbReference>
<evidence type="ECO:0000256" key="11">
    <source>
        <dbReference type="ARBA" id="ARBA00048988"/>
    </source>
</evidence>
<feature type="binding site" evidence="12">
    <location>
        <position position="473"/>
    </location>
    <ligand>
        <name>Zn(2+)</name>
        <dbReference type="ChEBI" id="CHEBI:29105"/>
        <label>2</label>
    </ligand>
</feature>
<dbReference type="GO" id="GO:0005524">
    <property type="term" value="F:ATP binding"/>
    <property type="evidence" value="ECO:0007669"/>
    <property type="project" value="UniProtKB-UniRule"/>
</dbReference>
<dbReference type="EMBL" id="NIHM01000026">
    <property type="protein sequence ID" value="PLT52743.1"/>
    <property type="molecule type" value="Genomic_DNA"/>
</dbReference>
<keyword evidence="3 12" id="KW-0479">Metal-binding</keyword>
<evidence type="ECO:0000313" key="20">
    <source>
        <dbReference type="Proteomes" id="UP000234849"/>
    </source>
</evidence>
<dbReference type="PANTHER" id="PTHR30580">
    <property type="entry name" value="PRIMOSOMAL PROTEIN N"/>
    <property type="match status" value="1"/>
</dbReference>
<gene>
    <name evidence="12 16" type="primary">priA</name>
    <name evidence="16" type="ORF">CDL18_14015</name>
    <name evidence="18" type="ORF">CDL20_01355</name>
    <name evidence="17" type="ORF">CDL26_07005</name>
    <name evidence="15" type="ORF">O8D18_13735</name>
</gene>
<comment type="cofactor">
    <cofactor evidence="12">
        <name>Zn(2+)</name>
        <dbReference type="ChEBI" id="CHEBI:29105"/>
    </cofactor>
    <text evidence="12">Binds 2 zinc ions per subunit.</text>
</comment>
<dbReference type="Proteomes" id="UP000234891">
    <property type="component" value="Unassembled WGS sequence"/>
</dbReference>
<dbReference type="Proteomes" id="UP001148455">
    <property type="component" value="Unassembled WGS sequence"/>
</dbReference>
<feature type="binding site" evidence="12">
    <location>
        <position position="459"/>
    </location>
    <ligand>
        <name>Zn(2+)</name>
        <dbReference type="ChEBI" id="CHEBI:29105"/>
        <label>2</label>
    </ligand>
</feature>
<dbReference type="Pfam" id="PF18319">
    <property type="entry name" value="Zn_ribbon_PriA"/>
    <property type="match status" value="1"/>
</dbReference>
<dbReference type="EC" id="5.6.2.4" evidence="12"/>
<comment type="caution">
    <text evidence="16">The sequence shown here is derived from an EMBL/GenBank/DDBJ whole genome shotgun (WGS) entry which is preliminary data.</text>
</comment>
<dbReference type="Proteomes" id="UP000234849">
    <property type="component" value="Unassembled WGS sequence"/>
</dbReference>
<dbReference type="SMART" id="SM00490">
    <property type="entry name" value="HELICc"/>
    <property type="match status" value="1"/>
</dbReference>
<dbReference type="AlphaFoldDB" id="A0A2N5NET8"/>
<evidence type="ECO:0000256" key="2">
    <source>
        <dbReference type="ARBA" id="ARBA00022705"/>
    </source>
</evidence>
<keyword evidence="10 12" id="KW-0413">Isomerase</keyword>
<protein>
    <recommendedName>
        <fullName evidence="12">Replication restart protein PriA</fullName>
    </recommendedName>
    <alternativeName>
        <fullName evidence="12">ATP-dependent DNA helicase PriA</fullName>
        <ecNumber evidence="12">5.6.2.4</ecNumber>
    </alternativeName>
    <alternativeName>
        <fullName evidence="12">DNA 3'-5' helicase PriA</fullName>
    </alternativeName>
</protein>
<keyword evidence="9 12" id="KW-0238">DNA-binding</keyword>
<feature type="binding site" evidence="12">
    <location>
        <position position="456"/>
    </location>
    <ligand>
        <name>Zn(2+)</name>
        <dbReference type="ChEBI" id="CHEBI:29105"/>
        <label>2</label>
    </ligand>
</feature>
<keyword evidence="6 12" id="KW-0347">Helicase</keyword>